<evidence type="ECO:0000313" key="1">
    <source>
        <dbReference type="EMBL" id="XBS52740.1"/>
    </source>
</evidence>
<dbReference type="Pfam" id="PF10844">
    <property type="entry name" value="DUF2577"/>
    <property type="match status" value="1"/>
</dbReference>
<name>A0AAU7PKH0_9FIRM</name>
<dbReference type="EMBL" id="CP157940">
    <property type="protein sequence ID" value="XBS52740.1"/>
    <property type="molecule type" value="Genomic_DNA"/>
</dbReference>
<accession>A0AAU7PKH0</accession>
<dbReference type="RefSeq" id="WP_349944381.1">
    <property type="nucleotide sequence ID" value="NZ_CP157940.1"/>
</dbReference>
<organism evidence="1">
    <name type="scientific">Lacrimispora sp. BS-2</name>
    <dbReference type="NCBI Taxonomy" id="3151850"/>
    <lineage>
        <taxon>Bacteria</taxon>
        <taxon>Bacillati</taxon>
        <taxon>Bacillota</taxon>
        <taxon>Clostridia</taxon>
        <taxon>Lachnospirales</taxon>
        <taxon>Lachnospiraceae</taxon>
        <taxon>Lacrimispora</taxon>
    </lineage>
</organism>
<dbReference type="InterPro" id="IPR022555">
    <property type="entry name" value="DUF2577"/>
</dbReference>
<reference evidence="1" key="1">
    <citation type="submission" date="2024-06" db="EMBL/GenBank/DDBJ databases">
        <title>Lacrimispora cavernae sp. nov., a novel anaerobe isolated from bat guano pile inside a cave.</title>
        <authorList>
            <person name="Miller S.L."/>
            <person name="Lu N."/>
            <person name="King J."/>
            <person name="Sankaranarayanan K."/>
            <person name="Lawson P.A."/>
        </authorList>
    </citation>
    <scope>NUCLEOTIDE SEQUENCE</scope>
    <source>
        <strain evidence="1">BS-2</strain>
    </source>
</reference>
<proteinExistence type="predicted"/>
<gene>
    <name evidence="1" type="ORF">ABFV83_12905</name>
</gene>
<sequence length="104" mass="11431">MADVEWIENIKRIVIQAVEAGDPCDVIPGTVIKENPVEIQIDQKTILSKSQVILPKQFTDHGEVMNIPGVGEVTVAVKNGLKADQKVLLLQKRGGQQYVVIGTW</sequence>
<protein>
    <submittedName>
        <fullName evidence="1">DUF2577 domain-containing protein</fullName>
    </submittedName>
</protein>
<dbReference type="AlphaFoldDB" id="A0AAU7PKH0"/>